<sequence>MAIEVQQIIELVLCILLPRILLLMLHLWPSSFMDLIAISMLLLTLSFASSSIYPLLSMLSGIVSLEFKFISLNKRSKNKPNIFYEISANLPLSLFFISMIFL</sequence>
<dbReference type="WBParaSite" id="PS1159_v2.g12879.t1">
    <property type="protein sequence ID" value="PS1159_v2.g12879.t1"/>
    <property type="gene ID" value="PS1159_v2.g12879"/>
</dbReference>
<dbReference type="Proteomes" id="UP000887580">
    <property type="component" value="Unplaced"/>
</dbReference>
<name>A0AC35F1K4_9BILA</name>
<evidence type="ECO:0000313" key="2">
    <source>
        <dbReference type="WBParaSite" id="PS1159_v2.g12879.t1"/>
    </source>
</evidence>
<proteinExistence type="predicted"/>
<protein>
    <submittedName>
        <fullName evidence="2">NADH dehydrogenase subunit 4</fullName>
    </submittedName>
</protein>
<organism evidence="1 2">
    <name type="scientific">Panagrolaimus sp. PS1159</name>
    <dbReference type="NCBI Taxonomy" id="55785"/>
    <lineage>
        <taxon>Eukaryota</taxon>
        <taxon>Metazoa</taxon>
        <taxon>Ecdysozoa</taxon>
        <taxon>Nematoda</taxon>
        <taxon>Chromadorea</taxon>
        <taxon>Rhabditida</taxon>
        <taxon>Tylenchina</taxon>
        <taxon>Panagrolaimomorpha</taxon>
        <taxon>Panagrolaimoidea</taxon>
        <taxon>Panagrolaimidae</taxon>
        <taxon>Panagrolaimus</taxon>
    </lineage>
</organism>
<reference evidence="2" key="1">
    <citation type="submission" date="2022-11" db="UniProtKB">
        <authorList>
            <consortium name="WormBaseParasite"/>
        </authorList>
    </citation>
    <scope>IDENTIFICATION</scope>
</reference>
<evidence type="ECO:0000313" key="1">
    <source>
        <dbReference type="Proteomes" id="UP000887580"/>
    </source>
</evidence>
<accession>A0AC35F1K4</accession>